<accession>A0ABS6N0R1</accession>
<dbReference type="PANTHER" id="PTHR38775">
    <property type="entry name" value="INNER MEMBRANE PROTEIN-RELATED"/>
    <property type="match status" value="1"/>
</dbReference>
<protein>
    <submittedName>
        <fullName evidence="2">DUF1145 domain-containing protein</fullName>
    </submittedName>
</protein>
<keyword evidence="1" id="KW-0812">Transmembrane</keyword>
<keyword evidence="1" id="KW-0472">Membrane</keyword>
<dbReference type="EMBL" id="JAHRGL010000062">
    <property type="protein sequence ID" value="MBV2134635.1"/>
    <property type="molecule type" value="Genomic_DNA"/>
</dbReference>
<comment type="caution">
    <text evidence="2">The sequence shown here is derived from an EMBL/GenBank/DDBJ whole genome shotgun (WGS) entry which is preliminary data.</text>
</comment>
<reference evidence="2 3" key="1">
    <citation type="submission" date="2021-06" db="EMBL/GenBank/DDBJ databases">
        <title>Differences between aerobic and microaerobic xylene degrading microbial communities.</title>
        <authorList>
            <person name="Banerjee S."/>
            <person name="Tancsics A."/>
        </authorList>
    </citation>
    <scope>NUCLEOTIDE SEQUENCE [LARGE SCALE GENOMIC DNA]</scope>
    <source>
        <strain evidence="2 3">MAP12</strain>
    </source>
</reference>
<gene>
    <name evidence="2" type="ORF">KRX52_17840</name>
</gene>
<evidence type="ECO:0000313" key="3">
    <source>
        <dbReference type="Proteomes" id="UP000813068"/>
    </source>
</evidence>
<sequence length="117" mass="12400">MKQLTTFGRLLAVLFWLAVLGNLISPFAAPFALLVNLAAAAVLLLHVLQLALCHGRLKVSAQPTRDRLLLLLFGSFYLQALPSPASVVEQLLQATRVAEGAGVTEPAPDAADQRSAA</sequence>
<dbReference type="Pfam" id="PF06611">
    <property type="entry name" value="DUF1145"/>
    <property type="match status" value="1"/>
</dbReference>
<dbReference type="Proteomes" id="UP000813068">
    <property type="component" value="Unassembled WGS sequence"/>
</dbReference>
<organism evidence="2 3">
    <name type="scientific">Geopseudomonas aromaticivorans</name>
    <dbReference type="NCBI Taxonomy" id="2849492"/>
    <lineage>
        <taxon>Bacteria</taxon>
        <taxon>Pseudomonadati</taxon>
        <taxon>Pseudomonadota</taxon>
        <taxon>Gammaproteobacteria</taxon>
        <taxon>Pseudomonadales</taxon>
        <taxon>Pseudomonadaceae</taxon>
        <taxon>Geopseudomonas</taxon>
    </lineage>
</organism>
<evidence type="ECO:0000256" key="1">
    <source>
        <dbReference type="SAM" id="Phobius"/>
    </source>
</evidence>
<proteinExistence type="predicted"/>
<keyword evidence="3" id="KW-1185">Reference proteome</keyword>
<keyword evidence="1" id="KW-1133">Transmembrane helix</keyword>
<evidence type="ECO:0000313" key="2">
    <source>
        <dbReference type="EMBL" id="MBV2134635.1"/>
    </source>
</evidence>
<feature type="transmembrane region" description="Helical" evidence="1">
    <location>
        <begin position="7"/>
        <end position="25"/>
    </location>
</feature>
<dbReference type="RefSeq" id="WP_217683074.1">
    <property type="nucleotide sequence ID" value="NZ_JAHRGL010000062.1"/>
</dbReference>
<dbReference type="PANTHER" id="PTHR38775:SF1">
    <property type="entry name" value="INNER MEMBRANE PROTEIN"/>
    <property type="match status" value="1"/>
</dbReference>
<feature type="transmembrane region" description="Helical" evidence="1">
    <location>
        <begin position="31"/>
        <end position="52"/>
    </location>
</feature>
<name>A0ABS6N0R1_9GAMM</name>
<dbReference type="InterPro" id="IPR009525">
    <property type="entry name" value="DUF1145"/>
</dbReference>